<comment type="similarity">
    <text evidence="1">Belongs to the YggT family.</text>
</comment>
<dbReference type="InterPro" id="IPR003425">
    <property type="entry name" value="CCB3/YggT"/>
</dbReference>
<keyword evidence="2" id="KW-1133">Transmembrane helix</keyword>
<dbReference type="PANTHER" id="PTHR33219">
    <property type="entry name" value="YLMG HOMOLOG PROTEIN 2, CHLOROPLASTIC"/>
    <property type="match status" value="1"/>
</dbReference>
<evidence type="ECO:0000256" key="2">
    <source>
        <dbReference type="SAM" id="Phobius"/>
    </source>
</evidence>
<evidence type="ECO:0000256" key="1">
    <source>
        <dbReference type="ARBA" id="ARBA00010894"/>
    </source>
</evidence>
<dbReference type="EMBL" id="FWXF01000019">
    <property type="protein sequence ID" value="SMC26885.1"/>
    <property type="molecule type" value="Genomic_DNA"/>
</dbReference>
<dbReference type="GO" id="GO:0016020">
    <property type="term" value="C:membrane"/>
    <property type="evidence" value="ECO:0007669"/>
    <property type="project" value="InterPro"/>
</dbReference>
<name>A0A1W1XSP9_9BACT</name>
<dbReference type="RefSeq" id="WP_084058709.1">
    <property type="nucleotide sequence ID" value="NZ_FWXF01000019.1"/>
</dbReference>
<sequence length="100" mass="11633">MFILSNLLFALARILDIVFTTYMWVIVARAILSWVNPDPYNPIVRFLYSITEPVLYAIRRRIPAFFGGIDFSPMIVILILIFLQNFLVPSLREMALVLRV</sequence>
<feature type="transmembrane region" description="Helical" evidence="2">
    <location>
        <begin position="7"/>
        <end position="32"/>
    </location>
</feature>
<gene>
    <name evidence="3" type="ORF">SAMN02746041_02792</name>
</gene>
<dbReference type="AlphaFoldDB" id="A0A1W1XSP9"/>
<dbReference type="STRING" id="1121390.SAMN02746041_02792"/>
<reference evidence="3 4" key="1">
    <citation type="submission" date="2017-04" db="EMBL/GenBank/DDBJ databases">
        <authorList>
            <person name="Afonso C.L."/>
            <person name="Miller P.J."/>
            <person name="Scott M.A."/>
            <person name="Spackman E."/>
            <person name="Goraichik I."/>
            <person name="Dimitrov K.M."/>
            <person name="Suarez D.L."/>
            <person name="Swayne D.E."/>
        </authorList>
    </citation>
    <scope>NUCLEOTIDE SEQUENCE [LARGE SCALE GENOMIC DNA]</scope>
    <source>
        <strain evidence="3 4">DSM 13146</strain>
    </source>
</reference>
<dbReference type="Pfam" id="PF02325">
    <property type="entry name" value="CCB3_YggT"/>
    <property type="match status" value="1"/>
</dbReference>
<dbReference type="Proteomes" id="UP000192783">
    <property type="component" value="Unassembled WGS sequence"/>
</dbReference>
<feature type="transmembrane region" description="Helical" evidence="2">
    <location>
        <begin position="62"/>
        <end position="83"/>
    </location>
</feature>
<proteinExistence type="inferred from homology"/>
<evidence type="ECO:0000313" key="3">
    <source>
        <dbReference type="EMBL" id="SMC26885.1"/>
    </source>
</evidence>
<keyword evidence="2" id="KW-0472">Membrane</keyword>
<dbReference type="OrthoDB" id="47652at2"/>
<accession>A0A1W1XSP9</accession>
<keyword evidence="2" id="KW-0812">Transmembrane</keyword>
<organism evidence="3 4">
    <name type="scientific">Desulfacinum hydrothermale DSM 13146</name>
    <dbReference type="NCBI Taxonomy" id="1121390"/>
    <lineage>
        <taxon>Bacteria</taxon>
        <taxon>Pseudomonadati</taxon>
        <taxon>Thermodesulfobacteriota</taxon>
        <taxon>Syntrophobacteria</taxon>
        <taxon>Syntrophobacterales</taxon>
        <taxon>Syntrophobacteraceae</taxon>
        <taxon>Desulfacinum</taxon>
    </lineage>
</organism>
<evidence type="ECO:0000313" key="4">
    <source>
        <dbReference type="Proteomes" id="UP000192783"/>
    </source>
</evidence>
<protein>
    <submittedName>
        <fullName evidence="3">YggT family protein</fullName>
    </submittedName>
</protein>
<dbReference type="PANTHER" id="PTHR33219:SF14">
    <property type="entry name" value="PROTEIN COFACTOR ASSEMBLY OF COMPLEX C SUBUNIT B CCB3, CHLOROPLASTIC-RELATED"/>
    <property type="match status" value="1"/>
</dbReference>
<keyword evidence="4" id="KW-1185">Reference proteome</keyword>